<sequence>MIIRQAQTGDVRELVELLNQVIDAGGTTAIEEPLTEAEFKHWFLSGPDCVGCHVAVMPDLSIAGFQALEKCSRLPDGWIDVATFTRRPRVPGVGSALFPVTRDYARNAGFTMINATIRADNAGGMAYYAKLGFIDYSVVTGVALSDGTRVNRVSRRYALR</sequence>
<protein>
    <submittedName>
        <fullName evidence="2">GNAT family N-acetyltransferase</fullName>
    </submittedName>
</protein>
<name>A0ABT3Z680_9HYPH</name>
<dbReference type="EMBL" id="JAOVZR010000001">
    <property type="protein sequence ID" value="MCY0147270.1"/>
    <property type="molecule type" value="Genomic_DNA"/>
</dbReference>
<evidence type="ECO:0000259" key="1">
    <source>
        <dbReference type="PROSITE" id="PS51186"/>
    </source>
</evidence>
<evidence type="ECO:0000313" key="3">
    <source>
        <dbReference type="Proteomes" id="UP001073227"/>
    </source>
</evidence>
<dbReference type="RefSeq" id="WP_267652872.1">
    <property type="nucleotide sequence ID" value="NZ_JAOVZR010000001.1"/>
</dbReference>
<gene>
    <name evidence="2" type="ORF">OEG84_05975</name>
</gene>
<reference evidence="2" key="1">
    <citation type="submission" date="2022-10" db="EMBL/GenBank/DDBJ databases">
        <title>Hoeflea sp. G2-23, isolated from marine algae.</title>
        <authorList>
            <person name="Kristyanto S."/>
            <person name="Kim J.M."/>
            <person name="Jeon C.O."/>
        </authorList>
    </citation>
    <scope>NUCLEOTIDE SEQUENCE</scope>
    <source>
        <strain evidence="2">G2-23</strain>
    </source>
</reference>
<comment type="caution">
    <text evidence="2">The sequence shown here is derived from an EMBL/GenBank/DDBJ whole genome shotgun (WGS) entry which is preliminary data.</text>
</comment>
<keyword evidence="3" id="KW-1185">Reference proteome</keyword>
<proteinExistence type="predicted"/>
<dbReference type="PROSITE" id="PS51186">
    <property type="entry name" value="GNAT"/>
    <property type="match status" value="1"/>
</dbReference>
<dbReference type="SUPFAM" id="SSF55729">
    <property type="entry name" value="Acyl-CoA N-acyltransferases (Nat)"/>
    <property type="match status" value="1"/>
</dbReference>
<feature type="domain" description="N-acetyltransferase" evidence="1">
    <location>
        <begin position="1"/>
        <end position="160"/>
    </location>
</feature>
<dbReference type="InterPro" id="IPR016181">
    <property type="entry name" value="Acyl_CoA_acyltransferase"/>
</dbReference>
<dbReference type="InterPro" id="IPR000182">
    <property type="entry name" value="GNAT_dom"/>
</dbReference>
<dbReference type="Proteomes" id="UP001073227">
    <property type="component" value="Unassembled WGS sequence"/>
</dbReference>
<accession>A0ABT3Z680</accession>
<organism evidence="2 3">
    <name type="scientific">Hoeflea algicola</name>
    <dbReference type="NCBI Taxonomy" id="2983763"/>
    <lineage>
        <taxon>Bacteria</taxon>
        <taxon>Pseudomonadati</taxon>
        <taxon>Pseudomonadota</taxon>
        <taxon>Alphaproteobacteria</taxon>
        <taxon>Hyphomicrobiales</taxon>
        <taxon>Rhizobiaceae</taxon>
        <taxon>Hoeflea</taxon>
    </lineage>
</organism>
<dbReference type="Pfam" id="PF00583">
    <property type="entry name" value="Acetyltransf_1"/>
    <property type="match status" value="1"/>
</dbReference>
<dbReference type="Gene3D" id="3.40.630.30">
    <property type="match status" value="1"/>
</dbReference>
<evidence type="ECO:0000313" key="2">
    <source>
        <dbReference type="EMBL" id="MCY0147270.1"/>
    </source>
</evidence>